<comment type="caution">
    <text evidence="3">The sequence shown here is derived from an EMBL/GenBank/DDBJ whole genome shotgun (WGS) entry which is preliminary data.</text>
</comment>
<evidence type="ECO:0000313" key="5">
    <source>
        <dbReference type="Proteomes" id="UP000189310"/>
    </source>
</evidence>
<keyword evidence="1" id="KW-1133">Transmembrane helix</keyword>
<keyword evidence="1" id="KW-0812">Transmembrane</keyword>
<dbReference type="GeneID" id="57558579"/>
<dbReference type="EMBL" id="FMWB01000034">
    <property type="protein sequence ID" value="SCZ48799.1"/>
    <property type="molecule type" value="Genomic_DNA"/>
</dbReference>
<feature type="transmembrane region" description="Helical" evidence="1">
    <location>
        <begin position="6"/>
        <end position="23"/>
    </location>
</feature>
<dbReference type="Proteomes" id="UP000189310">
    <property type="component" value="Unassembled WGS sequence"/>
</dbReference>
<dbReference type="eggNOG" id="ENOG5032Z3P">
    <property type="taxonomic scope" value="Bacteria"/>
</dbReference>
<accession>A0A1G5PI79</accession>
<dbReference type="AlphaFoldDB" id="A0A1G5PI79"/>
<reference evidence="3" key="1">
    <citation type="submission" date="2016-10" db="EMBL/GenBank/DDBJ databases">
        <authorList>
            <person name="Varghese N."/>
            <person name="Submissions S."/>
        </authorList>
    </citation>
    <scope>NUCLEOTIDE SEQUENCE</scope>
    <source>
        <strain evidence="3">DSM 15758</strain>
    </source>
</reference>
<sequence>MEALDLLQWPAMAITLLAAWLVASQRQGRRSLGFWVFLLSNALWIAWGLQAEAYALIVLQLGLAAMNLRGVRRNADEAPAAAEVSGRA</sequence>
<feature type="transmembrane region" description="Helical" evidence="1">
    <location>
        <begin position="53"/>
        <end position="71"/>
    </location>
</feature>
<protein>
    <recommendedName>
        <fullName evidence="6">Amino acid transporter</fullName>
    </recommendedName>
</protein>
<dbReference type="OrthoDB" id="8549575at2"/>
<reference evidence="2 5" key="3">
    <citation type="submission" date="2017-01" db="EMBL/GenBank/DDBJ databases">
        <title>Pseudomonas psychrotolerans genome sequencing and assembly.</title>
        <authorList>
            <person name="Vyas B."/>
            <person name="Mayilraj S."/>
        </authorList>
    </citation>
    <scope>NUCLEOTIDE SEQUENCE [LARGE SCALE GENOMIC DNA]</scope>
    <source>
        <strain evidence="2 5">SDS18</strain>
    </source>
</reference>
<dbReference type="EMBL" id="MTLN01000008">
    <property type="protein sequence ID" value="ONN69463.1"/>
    <property type="molecule type" value="Genomic_DNA"/>
</dbReference>
<reference evidence="4" key="2">
    <citation type="submission" date="2016-10" db="EMBL/GenBank/DDBJ databases">
        <authorList>
            <person name="de Groot N.N."/>
        </authorList>
    </citation>
    <scope>NUCLEOTIDE SEQUENCE [LARGE SCALE GENOMIC DNA]</scope>
    <source>
        <strain evidence="4">DSM 15758</strain>
    </source>
</reference>
<dbReference type="Proteomes" id="UP000183046">
    <property type="component" value="Unassembled WGS sequence"/>
</dbReference>
<keyword evidence="1" id="KW-0472">Membrane</keyword>
<evidence type="ECO:0000313" key="2">
    <source>
        <dbReference type="EMBL" id="ONN69463.1"/>
    </source>
</evidence>
<evidence type="ECO:0000313" key="3">
    <source>
        <dbReference type="EMBL" id="SCZ48799.1"/>
    </source>
</evidence>
<dbReference type="STRING" id="237610.BJP27_07865"/>
<keyword evidence="5" id="KW-1185">Reference proteome</keyword>
<organism evidence="3 4">
    <name type="scientific">Pseudomonas oryzihabitans</name>
    <dbReference type="NCBI Taxonomy" id="47885"/>
    <lineage>
        <taxon>Bacteria</taxon>
        <taxon>Pseudomonadati</taxon>
        <taxon>Pseudomonadota</taxon>
        <taxon>Gammaproteobacteria</taxon>
        <taxon>Pseudomonadales</taxon>
        <taxon>Pseudomonadaceae</taxon>
        <taxon>Pseudomonas</taxon>
    </lineage>
</organism>
<evidence type="ECO:0000313" key="4">
    <source>
        <dbReference type="Proteomes" id="UP000183046"/>
    </source>
</evidence>
<evidence type="ECO:0008006" key="6">
    <source>
        <dbReference type="Google" id="ProtNLM"/>
    </source>
</evidence>
<proteinExistence type="predicted"/>
<feature type="transmembrane region" description="Helical" evidence="1">
    <location>
        <begin position="30"/>
        <end position="47"/>
    </location>
</feature>
<name>A0A1G5PI79_9PSED</name>
<evidence type="ECO:0000256" key="1">
    <source>
        <dbReference type="SAM" id="Phobius"/>
    </source>
</evidence>
<gene>
    <name evidence="2" type="ORF">BVL52_14365</name>
    <name evidence="3" type="ORF">SAMN05216279_1349</name>
</gene>
<dbReference type="RefSeq" id="WP_007160672.1">
    <property type="nucleotide sequence ID" value="NZ_CP044074.1"/>
</dbReference>